<dbReference type="RefSeq" id="WP_198828306.1">
    <property type="nucleotide sequence ID" value="NZ_CP066308.1"/>
</dbReference>
<feature type="transmembrane region" description="Helical" evidence="6">
    <location>
        <begin position="177"/>
        <end position="197"/>
    </location>
</feature>
<comment type="similarity">
    <text evidence="2">Belongs to the oxidase-dependent Fe transporter (OFeT) (TC 9.A.10.1) family.</text>
</comment>
<gene>
    <name evidence="7" type="ORF">JD108_01745</name>
</gene>
<protein>
    <recommendedName>
        <fullName evidence="9">DUF2269 family protein</fullName>
    </recommendedName>
</protein>
<keyword evidence="5 6" id="KW-0472">Membrane</keyword>
<evidence type="ECO:0000256" key="2">
    <source>
        <dbReference type="ARBA" id="ARBA00008333"/>
    </source>
</evidence>
<dbReference type="AlphaFoldDB" id="A0A7T5ELG3"/>
<organism evidence="7 8">
    <name type="scientific">Brevibacillus composti</name>
    <dbReference type="NCBI Taxonomy" id="2796470"/>
    <lineage>
        <taxon>Bacteria</taxon>
        <taxon>Bacillati</taxon>
        <taxon>Bacillota</taxon>
        <taxon>Bacilli</taxon>
        <taxon>Bacillales</taxon>
        <taxon>Paenibacillaceae</taxon>
        <taxon>Brevibacillus</taxon>
    </lineage>
</organism>
<evidence type="ECO:0000256" key="4">
    <source>
        <dbReference type="ARBA" id="ARBA00022989"/>
    </source>
</evidence>
<dbReference type="Pfam" id="PF03239">
    <property type="entry name" value="FTR1"/>
    <property type="match status" value="1"/>
</dbReference>
<name>A0A7T5ELG3_9BACL</name>
<dbReference type="EMBL" id="CP066308">
    <property type="protein sequence ID" value="QQE74736.1"/>
    <property type="molecule type" value="Genomic_DNA"/>
</dbReference>
<feature type="transmembrane region" description="Helical" evidence="6">
    <location>
        <begin position="100"/>
        <end position="126"/>
    </location>
</feature>
<sequence length="200" mass="21609">MVTIKVFLSRFVHLLFIVVRYIVCGVIVSVAVQPEVLHACLSTIFKGRGDNHMYAGLYFTHIAGLSVWFGALVILMLLLRGARVPGEQQKLAAVLTKGKVWPTLQAAAAAVLASGIGLMITAGMIGKSKPLWLKLMEEAGGMVALLFVILVTWLARSMRKALKEENETRFAPIIKRLTAVTVTSAAAIAAVVLIVSLRLT</sequence>
<evidence type="ECO:0000256" key="6">
    <source>
        <dbReference type="SAM" id="Phobius"/>
    </source>
</evidence>
<keyword evidence="4 6" id="KW-1133">Transmembrane helix</keyword>
<keyword evidence="3 6" id="KW-0812">Transmembrane</keyword>
<evidence type="ECO:0000313" key="8">
    <source>
        <dbReference type="Proteomes" id="UP000595847"/>
    </source>
</evidence>
<feature type="transmembrane region" description="Helical" evidence="6">
    <location>
        <begin position="138"/>
        <end position="156"/>
    </location>
</feature>
<evidence type="ECO:0008006" key="9">
    <source>
        <dbReference type="Google" id="ProtNLM"/>
    </source>
</evidence>
<evidence type="ECO:0000256" key="3">
    <source>
        <dbReference type="ARBA" id="ARBA00022692"/>
    </source>
</evidence>
<dbReference type="GO" id="GO:0033573">
    <property type="term" value="C:high-affinity iron permease complex"/>
    <property type="evidence" value="ECO:0007669"/>
    <property type="project" value="InterPro"/>
</dbReference>
<dbReference type="Proteomes" id="UP000595847">
    <property type="component" value="Chromosome"/>
</dbReference>
<accession>A0A7T5ELG3</accession>
<feature type="transmembrane region" description="Helical" evidence="6">
    <location>
        <begin position="52"/>
        <end position="79"/>
    </location>
</feature>
<dbReference type="KEGG" id="bcop:JD108_01745"/>
<dbReference type="GO" id="GO:0005381">
    <property type="term" value="F:iron ion transmembrane transporter activity"/>
    <property type="evidence" value="ECO:0007669"/>
    <property type="project" value="InterPro"/>
</dbReference>
<comment type="subcellular location">
    <subcellularLocation>
        <location evidence="1">Membrane</location>
        <topology evidence="1">Multi-pass membrane protein</topology>
    </subcellularLocation>
</comment>
<evidence type="ECO:0000256" key="1">
    <source>
        <dbReference type="ARBA" id="ARBA00004141"/>
    </source>
</evidence>
<reference evidence="7 8" key="1">
    <citation type="submission" date="2020-12" db="EMBL/GenBank/DDBJ databases">
        <title>strain FJAT-54423T represents a novel species of the genus Brevibacillus.</title>
        <authorList>
            <person name="Tang R."/>
        </authorList>
    </citation>
    <scope>NUCLEOTIDE SEQUENCE [LARGE SCALE GENOMIC DNA]</scope>
    <source>
        <strain evidence="7 8">FJAT-54423</strain>
    </source>
</reference>
<evidence type="ECO:0000313" key="7">
    <source>
        <dbReference type="EMBL" id="QQE74736.1"/>
    </source>
</evidence>
<evidence type="ECO:0000256" key="5">
    <source>
        <dbReference type="ARBA" id="ARBA00023136"/>
    </source>
</evidence>
<feature type="transmembrane region" description="Helical" evidence="6">
    <location>
        <begin position="12"/>
        <end position="32"/>
    </location>
</feature>
<proteinExistence type="inferred from homology"/>
<dbReference type="InterPro" id="IPR004923">
    <property type="entry name" value="FTR1/Fip1/EfeU"/>
</dbReference>